<dbReference type="Proteomes" id="UP000319499">
    <property type="component" value="Unassembled WGS sequence"/>
</dbReference>
<comment type="similarity">
    <text evidence="2">Belongs to the ACC deaminase/D-cysteine desulfhydrase family.</text>
</comment>
<comment type="caution">
    <text evidence="7">The sequence shown here is derived from an EMBL/GenBank/DDBJ whole genome shotgun (WGS) entry which is preliminary data.</text>
</comment>
<evidence type="ECO:0000256" key="2">
    <source>
        <dbReference type="ARBA" id="ARBA00008639"/>
    </source>
</evidence>
<dbReference type="PANTHER" id="PTHR43780:SF2">
    <property type="entry name" value="1-AMINOCYCLOPROPANE-1-CARBOXYLATE DEAMINASE-RELATED"/>
    <property type="match status" value="1"/>
</dbReference>
<organism evidence="7 8">
    <name type="scientific">Apibacter muscae</name>
    <dbReference type="NCBI Taxonomy" id="2509004"/>
    <lineage>
        <taxon>Bacteria</taxon>
        <taxon>Pseudomonadati</taxon>
        <taxon>Bacteroidota</taxon>
        <taxon>Flavobacteriia</taxon>
        <taxon>Flavobacteriales</taxon>
        <taxon>Weeksellaceae</taxon>
        <taxon>Apibacter</taxon>
    </lineage>
</organism>
<feature type="modified residue" description="N6-(pyridoxal phosphate)lysine" evidence="5">
    <location>
        <position position="35"/>
    </location>
</feature>
<comment type="cofactor">
    <cofactor evidence="1">
        <name>pyridoxal 5'-phosphate</name>
        <dbReference type="ChEBI" id="CHEBI:597326"/>
    </cofactor>
</comment>
<dbReference type="InterPro" id="IPR001926">
    <property type="entry name" value="TrpB-like_PALP"/>
</dbReference>
<dbReference type="AlphaFoldDB" id="A0A563DK17"/>
<protein>
    <submittedName>
        <fullName evidence="7">1-aminocyclopropane-1-carboxylate deaminase/D-cysteine desulfhydrase</fullName>
    </submittedName>
</protein>
<keyword evidence="8" id="KW-1185">Reference proteome</keyword>
<accession>A0A563DK17</accession>
<feature type="domain" description="Tryptophan synthase beta chain-like PALP" evidence="6">
    <location>
        <begin position="14"/>
        <end position="279"/>
    </location>
</feature>
<dbReference type="Gene3D" id="3.40.50.1100">
    <property type="match status" value="2"/>
</dbReference>
<evidence type="ECO:0000256" key="5">
    <source>
        <dbReference type="PIRSR" id="PIRSR006278-2"/>
    </source>
</evidence>
<feature type="active site" description="Nucleophile" evidence="4">
    <location>
        <position position="62"/>
    </location>
</feature>
<sequence length="303" mass="34415">MSIPIQPFQFPDLKTNHQLFIKREDLIHPIISGNKFWKMKYNLLRAKDLNCKTLITFGGAMSNHIVATAGAGKENNFKTIGIIRGEEIENCWKDNLTLQEAHQLGMEFYFVPRSEYRLKEHSTQIQNFLQTIPNHYLVPEGGTNELAVLGASEILSKETEIFDIITIAVGTGGTISGLLKGSYSHQHILGFPALKNAEFLRSEILKLTEKTNFDLILDYHFGGYAKVKTNLIQFINDFFQLNKILLDPIYTGKMMYGLYEMLKNGLISDKKKILAIHTGGLQGIHEMNKILMKNEKPLILTKL</sequence>
<dbReference type="RefSeq" id="WP_146291163.1">
    <property type="nucleotide sequence ID" value="NZ_SELH01000011.1"/>
</dbReference>
<dbReference type="Pfam" id="PF00291">
    <property type="entry name" value="PALP"/>
    <property type="match status" value="1"/>
</dbReference>
<evidence type="ECO:0000256" key="4">
    <source>
        <dbReference type="PIRSR" id="PIRSR006278-1"/>
    </source>
</evidence>
<evidence type="ECO:0000313" key="8">
    <source>
        <dbReference type="Proteomes" id="UP000319499"/>
    </source>
</evidence>
<evidence type="ECO:0000313" key="7">
    <source>
        <dbReference type="EMBL" id="TWP30497.1"/>
    </source>
</evidence>
<keyword evidence="3 5" id="KW-0663">Pyridoxal phosphate</keyword>
<reference evidence="7 8" key="1">
    <citation type="submission" date="2019-02" db="EMBL/GenBank/DDBJ databases">
        <title>Apibacter muscae sp. nov.: a novel member of the house fly microbiota.</title>
        <authorList>
            <person name="Park R."/>
        </authorList>
    </citation>
    <scope>NUCLEOTIDE SEQUENCE [LARGE SCALE GENOMIC DNA]</scope>
    <source>
        <strain evidence="7 8">AL1</strain>
    </source>
</reference>
<evidence type="ECO:0000256" key="3">
    <source>
        <dbReference type="ARBA" id="ARBA00022898"/>
    </source>
</evidence>
<name>A0A563DK17_9FLAO</name>
<dbReference type="OrthoDB" id="9801249at2"/>
<evidence type="ECO:0000259" key="6">
    <source>
        <dbReference type="Pfam" id="PF00291"/>
    </source>
</evidence>
<proteinExistence type="inferred from homology"/>
<dbReference type="EMBL" id="SELH01000011">
    <property type="protein sequence ID" value="TWP30497.1"/>
    <property type="molecule type" value="Genomic_DNA"/>
</dbReference>
<dbReference type="GO" id="GO:0019148">
    <property type="term" value="F:D-cysteine desulfhydrase activity"/>
    <property type="evidence" value="ECO:0007669"/>
    <property type="project" value="TreeGrafter"/>
</dbReference>
<gene>
    <name evidence="7" type="ORF">ETU09_00415</name>
</gene>
<dbReference type="SUPFAM" id="SSF53686">
    <property type="entry name" value="Tryptophan synthase beta subunit-like PLP-dependent enzymes"/>
    <property type="match status" value="1"/>
</dbReference>
<dbReference type="InterPro" id="IPR036052">
    <property type="entry name" value="TrpB-like_PALP_sf"/>
</dbReference>
<dbReference type="PIRSF" id="PIRSF006278">
    <property type="entry name" value="ACCD_DCysDesulf"/>
    <property type="match status" value="1"/>
</dbReference>
<dbReference type="PANTHER" id="PTHR43780">
    <property type="entry name" value="1-AMINOCYCLOPROPANE-1-CARBOXYLATE DEAMINASE-RELATED"/>
    <property type="match status" value="1"/>
</dbReference>
<dbReference type="InterPro" id="IPR027278">
    <property type="entry name" value="ACCD_DCysDesulf"/>
</dbReference>
<evidence type="ECO:0000256" key="1">
    <source>
        <dbReference type="ARBA" id="ARBA00001933"/>
    </source>
</evidence>